<dbReference type="SUPFAM" id="SSF55961">
    <property type="entry name" value="Bet v1-like"/>
    <property type="match status" value="1"/>
</dbReference>
<dbReference type="PANTHER" id="PTHR12901">
    <property type="entry name" value="SPERM PROTEIN HOMOLOG"/>
    <property type="match status" value="1"/>
</dbReference>
<gene>
    <name evidence="5" type="ORF">LAME_0D10264G</name>
</gene>
<comment type="similarity">
    <text evidence="1">Belongs to the COQ10 family.</text>
</comment>
<proteinExistence type="inferred from homology"/>
<dbReference type="CDD" id="cd07813">
    <property type="entry name" value="COQ10p_like"/>
    <property type="match status" value="1"/>
</dbReference>
<evidence type="ECO:0000256" key="2">
    <source>
        <dbReference type="ARBA" id="ARBA00011814"/>
    </source>
</evidence>
<dbReference type="GO" id="GO:0005739">
    <property type="term" value="C:mitochondrion"/>
    <property type="evidence" value="ECO:0007669"/>
    <property type="project" value="TreeGrafter"/>
</dbReference>
<dbReference type="PANTHER" id="PTHR12901:SF10">
    <property type="entry name" value="COENZYME Q-BINDING PROTEIN COQ10, MITOCHONDRIAL"/>
    <property type="match status" value="1"/>
</dbReference>
<evidence type="ECO:0000256" key="3">
    <source>
        <dbReference type="ARBA" id="ARBA00024947"/>
    </source>
</evidence>
<accession>A0A1G4JBM5</accession>
<dbReference type="InterPro" id="IPR044996">
    <property type="entry name" value="COQ10-like"/>
</dbReference>
<feature type="domain" description="Coenzyme Q-binding protein COQ10 START" evidence="4">
    <location>
        <begin position="44"/>
        <end position="178"/>
    </location>
</feature>
<organism evidence="5 6">
    <name type="scientific">Lachancea meyersii CBS 8951</name>
    <dbReference type="NCBI Taxonomy" id="1266667"/>
    <lineage>
        <taxon>Eukaryota</taxon>
        <taxon>Fungi</taxon>
        <taxon>Dikarya</taxon>
        <taxon>Ascomycota</taxon>
        <taxon>Saccharomycotina</taxon>
        <taxon>Saccharomycetes</taxon>
        <taxon>Saccharomycetales</taxon>
        <taxon>Saccharomycetaceae</taxon>
        <taxon>Lachancea</taxon>
    </lineage>
</organism>
<dbReference type="GO" id="GO:0048039">
    <property type="term" value="F:ubiquinone binding"/>
    <property type="evidence" value="ECO:0007669"/>
    <property type="project" value="InterPro"/>
</dbReference>
<dbReference type="GO" id="GO:0045333">
    <property type="term" value="P:cellular respiration"/>
    <property type="evidence" value="ECO:0007669"/>
    <property type="project" value="InterPro"/>
</dbReference>
<dbReference type="OrthoDB" id="292693at2759"/>
<protein>
    <submittedName>
        <fullName evidence="5">LAME_0D10264g1_1</fullName>
    </submittedName>
</protein>
<dbReference type="Proteomes" id="UP000191144">
    <property type="component" value="Chromosome D"/>
</dbReference>
<dbReference type="InterPro" id="IPR005031">
    <property type="entry name" value="COQ10_START"/>
</dbReference>
<evidence type="ECO:0000259" key="4">
    <source>
        <dbReference type="Pfam" id="PF03364"/>
    </source>
</evidence>
<reference evidence="6" key="1">
    <citation type="submission" date="2016-03" db="EMBL/GenBank/DDBJ databases">
        <authorList>
            <person name="Devillers Hugo."/>
        </authorList>
    </citation>
    <scope>NUCLEOTIDE SEQUENCE [LARGE SCALE GENOMIC DNA]</scope>
</reference>
<dbReference type="Gene3D" id="3.30.530.20">
    <property type="match status" value="1"/>
</dbReference>
<name>A0A1G4JBM5_9SACH</name>
<dbReference type="AlphaFoldDB" id="A0A1G4JBM5"/>
<evidence type="ECO:0000313" key="6">
    <source>
        <dbReference type="Proteomes" id="UP000191144"/>
    </source>
</evidence>
<comment type="function">
    <text evidence="3">Required for the function of coenzyme Q in the respiratory chain. May serve as a chaperone or may be involved in the transport of Q6 from its site of synthesis to the catalytic sites of the respiratory complexes.</text>
</comment>
<sequence length="198" mass="22587">MIKGAGGIFSLFIHRGFYPLNNRSFSHTAGILSKTQQFLITRTINAPAADVYDVVSDISEYKKFMKYCNESFVDKRDPETGKPSEAGLRVGFQHYDETFVCQIRCLEERDNNYTVVANSLTHSLFKALQTKWSIKPHQMRPGVTEAILCLEFQFKNGLYNNVASIFGKSVTELVMKSFERRIFTLRRQNLKGKPADAP</sequence>
<evidence type="ECO:0000313" key="5">
    <source>
        <dbReference type="EMBL" id="SCU87487.1"/>
    </source>
</evidence>
<evidence type="ECO:0000256" key="1">
    <source>
        <dbReference type="ARBA" id="ARBA00006885"/>
    </source>
</evidence>
<dbReference type="EMBL" id="LT598482">
    <property type="protein sequence ID" value="SCU87487.1"/>
    <property type="molecule type" value="Genomic_DNA"/>
</dbReference>
<dbReference type="Pfam" id="PF03364">
    <property type="entry name" value="Polyketide_cyc"/>
    <property type="match status" value="1"/>
</dbReference>
<comment type="subunit">
    <text evidence="2">Interacts with coenzyme Q.</text>
</comment>
<dbReference type="InterPro" id="IPR023393">
    <property type="entry name" value="START-like_dom_sf"/>
</dbReference>
<keyword evidence="6" id="KW-1185">Reference proteome</keyword>